<dbReference type="STRING" id="1440763.BJI69_18725"/>
<dbReference type="InterPro" id="IPR010982">
    <property type="entry name" value="Lambda_DNA-bd_dom_sf"/>
</dbReference>
<dbReference type="CDD" id="cd00093">
    <property type="entry name" value="HTH_XRE"/>
    <property type="match status" value="1"/>
</dbReference>
<name>A0A0G9HAC3_9GAMM</name>
<evidence type="ECO:0000313" key="1">
    <source>
        <dbReference type="EMBL" id="APG05734.1"/>
    </source>
</evidence>
<dbReference type="SMART" id="SM00530">
    <property type="entry name" value="HTH_XRE"/>
    <property type="match status" value="1"/>
</dbReference>
<sequence>MANKTSHLLPSSELRLQQFGERLRLARQRRHLTAKQVAERAGMTVVTLRSLERGSPGVTVGAYLSVMQVLGLEQDLDLVATTDVTGRAIQDASLTRRSSGATLPSPGHDRYRRVEPPAPASVNEPRASYAAKIESPQGEEFVTSKDLISLIVPFAAREEG</sequence>
<dbReference type="Pfam" id="PF13560">
    <property type="entry name" value="HTH_31"/>
    <property type="match status" value="1"/>
</dbReference>
<evidence type="ECO:0000313" key="2">
    <source>
        <dbReference type="Proteomes" id="UP000182987"/>
    </source>
</evidence>
<dbReference type="PROSITE" id="PS50943">
    <property type="entry name" value="HTH_CROC1"/>
    <property type="match status" value="1"/>
</dbReference>
<dbReference type="RefSeq" id="WP_046969060.1">
    <property type="nucleotide sequence ID" value="NZ_JPLB01000063.1"/>
</dbReference>
<dbReference type="SUPFAM" id="SSF47413">
    <property type="entry name" value="lambda repressor-like DNA-binding domains"/>
    <property type="match status" value="1"/>
</dbReference>
<dbReference type="AlphaFoldDB" id="A0A0G9HAC3"/>
<keyword evidence="2" id="KW-1185">Reference proteome</keyword>
<protein>
    <submittedName>
        <fullName evidence="1">Uncharacterized protein</fullName>
    </submittedName>
</protein>
<organism evidence="1 2">
    <name type="scientific">Luteibacter rhizovicinus DSM 16549</name>
    <dbReference type="NCBI Taxonomy" id="1440763"/>
    <lineage>
        <taxon>Bacteria</taxon>
        <taxon>Pseudomonadati</taxon>
        <taxon>Pseudomonadota</taxon>
        <taxon>Gammaproteobacteria</taxon>
        <taxon>Lysobacterales</taxon>
        <taxon>Rhodanobacteraceae</taxon>
        <taxon>Luteibacter</taxon>
    </lineage>
</organism>
<dbReference type="Gene3D" id="1.10.260.40">
    <property type="entry name" value="lambda repressor-like DNA-binding domains"/>
    <property type="match status" value="1"/>
</dbReference>
<dbReference type="Proteomes" id="UP000182987">
    <property type="component" value="Chromosome"/>
</dbReference>
<dbReference type="GO" id="GO:0003677">
    <property type="term" value="F:DNA binding"/>
    <property type="evidence" value="ECO:0007669"/>
    <property type="project" value="InterPro"/>
</dbReference>
<gene>
    <name evidence="1" type="ORF">BJI69_18725</name>
</gene>
<dbReference type="OrthoDB" id="5422231at2"/>
<dbReference type="KEGG" id="lrz:BJI69_18725"/>
<dbReference type="EMBL" id="CP017480">
    <property type="protein sequence ID" value="APG05734.1"/>
    <property type="molecule type" value="Genomic_DNA"/>
</dbReference>
<dbReference type="InterPro" id="IPR001387">
    <property type="entry name" value="Cro/C1-type_HTH"/>
</dbReference>
<proteinExistence type="predicted"/>
<reference evidence="2" key="1">
    <citation type="submission" date="2016-09" db="EMBL/GenBank/DDBJ databases">
        <authorList>
            <person name="Lysoe E."/>
        </authorList>
    </citation>
    <scope>NUCLEOTIDE SEQUENCE [LARGE SCALE GENOMIC DNA]</scope>
    <source>
        <strain evidence="2">LJ96T</strain>
    </source>
</reference>
<accession>A0A0G9HAC3</accession>
<dbReference type="PATRIC" id="fig|1440763.5.peg.3645"/>